<accession>A0A2Z7A6W2</accession>
<proteinExistence type="predicted"/>
<feature type="region of interest" description="Disordered" evidence="1">
    <location>
        <begin position="1"/>
        <end position="32"/>
    </location>
</feature>
<dbReference type="AlphaFoldDB" id="A0A2Z7A6W2"/>
<reference evidence="2 3" key="1">
    <citation type="journal article" date="2015" name="Proc. Natl. Acad. Sci. U.S.A.">
        <title>The resurrection genome of Boea hygrometrica: A blueprint for survival of dehydration.</title>
        <authorList>
            <person name="Xiao L."/>
            <person name="Yang G."/>
            <person name="Zhang L."/>
            <person name="Yang X."/>
            <person name="Zhao S."/>
            <person name="Ji Z."/>
            <person name="Zhou Q."/>
            <person name="Hu M."/>
            <person name="Wang Y."/>
            <person name="Chen M."/>
            <person name="Xu Y."/>
            <person name="Jin H."/>
            <person name="Xiao X."/>
            <person name="Hu G."/>
            <person name="Bao F."/>
            <person name="Hu Y."/>
            <person name="Wan P."/>
            <person name="Li L."/>
            <person name="Deng X."/>
            <person name="Kuang T."/>
            <person name="Xiang C."/>
            <person name="Zhu J.K."/>
            <person name="Oliver M.J."/>
            <person name="He Y."/>
        </authorList>
    </citation>
    <scope>NUCLEOTIDE SEQUENCE [LARGE SCALE GENOMIC DNA]</scope>
    <source>
        <strain evidence="3">cv. XS01</strain>
    </source>
</reference>
<dbReference type="Proteomes" id="UP000250235">
    <property type="component" value="Unassembled WGS sequence"/>
</dbReference>
<sequence length="226" mass="24957">MVVEENNSAWADSDSEESSSGTSSSSESKDEVQCLMADDTDEVFDFSNLEFTREDLFTALNDMVQEYKNHSQSFKEVKAERESCATKGELVSSSDQQATLWNLATENDELRSRSEEILNENQQLDGIISSCTRSSASMDKLHGAMKPSGDKTGLGYDSNDSSIAETSCNPNLERTKFKTMNFVKYSAGQPEKAQSGETKITAKPPIWKRRFCGLGILLLRSLGRAG</sequence>
<keyword evidence="3" id="KW-1185">Reference proteome</keyword>
<gene>
    <name evidence="2" type="ORF">F511_27841</name>
</gene>
<evidence type="ECO:0000313" key="2">
    <source>
        <dbReference type="EMBL" id="KZV17001.1"/>
    </source>
</evidence>
<dbReference type="EMBL" id="KV018473">
    <property type="protein sequence ID" value="KZV17001.1"/>
    <property type="molecule type" value="Genomic_DNA"/>
</dbReference>
<organism evidence="2 3">
    <name type="scientific">Dorcoceras hygrometricum</name>
    <dbReference type="NCBI Taxonomy" id="472368"/>
    <lineage>
        <taxon>Eukaryota</taxon>
        <taxon>Viridiplantae</taxon>
        <taxon>Streptophyta</taxon>
        <taxon>Embryophyta</taxon>
        <taxon>Tracheophyta</taxon>
        <taxon>Spermatophyta</taxon>
        <taxon>Magnoliopsida</taxon>
        <taxon>eudicotyledons</taxon>
        <taxon>Gunneridae</taxon>
        <taxon>Pentapetalae</taxon>
        <taxon>asterids</taxon>
        <taxon>lamiids</taxon>
        <taxon>Lamiales</taxon>
        <taxon>Gesneriaceae</taxon>
        <taxon>Didymocarpoideae</taxon>
        <taxon>Trichosporeae</taxon>
        <taxon>Loxocarpinae</taxon>
        <taxon>Dorcoceras</taxon>
    </lineage>
</organism>
<evidence type="ECO:0000256" key="1">
    <source>
        <dbReference type="SAM" id="MobiDB-lite"/>
    </source>
</evidence>
<protein>
    <submittedName>
        <fullName evidence="2">Spindle pole body component 110-like</fullName>
    </submittedName>
</protein>
<name>A0A2Z7A6W2_9LAMI</name>
<feature type="compositionally biased region" description="Polar residues" evidence="1">
    <location>
        <begin position="1"/>
        <end position="10"/>
    </location>
</feature>
<evidence type="ECO:0000313" key="3">
    <source>
        <dbReference type="Proteomes" id="UP000250235"/>
    </source>
</evidence>